<dbReference type="Proteomes" id="UP000247647">
    <property type="component" value="Unassembled WGS sequence"/>
</dbReference>
<keyword evidence="3" id="KW-1185">Reference proteome</keyword>
<keyword evidence="1" id="KW-0472">Membrane</keyword>
<reference evidence="2" key="1">
    <citation type="submission" date="2016-12" db="EMBL/GenBank/DDBJ databases">
        <title>The genomes of Aspergillus section Nigri reveals drivers in fungal speciation.</title>
        <authorList>
            <consortium name="DOE Joint Genome Institute"/>
            <person name="Vesth T.C."/>
            <person name="Nybo J."/>
            <person name="Theobald S."/>
            <person name="Brandl J."/>
            <person name="Frisvad J.C."/>
            <person name="Nielsen K.F."/>
            <person name="Lyhne E.K."/>
            <person name="Kogle M.E."/>
            <person name="Kuo A."/>
            <person name="Riley R."/>
            <person name="Clum A."/>
            <person name="Nolan M."/>
            <person name="Lipzen A."/>
            <person name="Salamov A."/>
            <person name="Henrissat B."/>
            <person name="Wiebenga A."/>
            <person name="De Vries R.P."/>
            <person name="Grigoriev I.V."/>
            <person name="Mortensen U.H."/>
            <person name="Andersen M.R."/>
            <person name="Baker S.E."/>
        </authorList>
    </citation>
    <scope>NUCLEOTIDE SEQUENCE [LARGE SCALE GENOMIC DNA]</scope>
    <source>
        <strain evidence="2">CBS 115656</strain>
    </source>
</reference>
<evidence type="ECO:0000256" key="1">
    <source>
        <dbReference type="SAM" id="Phobius"/>
    </source>
</evidence>
<dbReference type="RefSeq" id="XP_025480129.1">
    <property type="nucleotide sequence ID" value="XM_025629356.1"/>
</dbReference>
<keyword evidence="1" id="KW-1133">Transmembrane helix</keyword>
<dbReference type="GeneID" id="37131812"/>
<dbReference type="AlphaFoldDB" id="A0A318YJE5"/>
<sequence>MIMEESYSVPGCVTLCECCSEAEAEVEALNGLGYLALRISCRFVRRAVYIYCCCTCRALISIVYVCIYQFNLNLNAYHERVNHQKKKVEKSRCSAANLSGQ</sequence>
<evidence type="ECO:0000313" key="3">
    <source>
        <dbReference type="Proteomes" id="UP000247647"/>
    </source>
</evidence>
<keyword evidence="1" id="KW-0812">Transmembrane</keyword>
<feature type="transmembrane region" description="Helical" evidence="1">
    <location>
        <begin position="48"/>
        <end position="70"/>
    </location>
</feature>
<gene>
    <name evidence="2" type="ORF">BO87DRAFT_52844</name>
</gene>
<proteinExistence type="predicted"/>
<dbReference type="EMBL" id="KZ821459">
    <property type="protein sequence ID" value="PYH34651.1"/>
    <property type="molecule type" value="Genomic_DNA"/>
</dbReference>
<accession>A0A318YJE5</accession>
<name>A0A318YJE5_ASPNB</name>
<evidence type="ECO:0000313" key="2">
    <source>
        <dbReference type="EMBL" id="PYH34651.1"/>
    </source>
</evidence>
<protein>
    <submittedName>
        <fullName evidence="2">Uncharacterized protein</fullName>
    </submittedName>
</protein>
<organism evidence="2 3">
    <name type="scientific">Aspergillus neoniger (strain CBS 115656)</name>
    <dbReference type="NCBI Taxonomy" id="1448310"/>
    <lineage>
        <taxon>Eukaryota</taxon>
        <taxon>Fungi</taxon>
        <taxon>Dikarya</taxon>
        <taxon>Ascomycota</taxon>
        <taxon>Pezizomycotina</taxon>
        <taxon>Eurotiomycetes</taxon>
        <taxon>Eurotiomycetidae</taxon>
        <taxon>Eurotiales</taxon>
        <taxon>Aspergillaceae</taxon>
        <taxon>Aspergillus</taxon>
        <taxon>Aspergillus subgen. Circumdati</taxon>
    </lineage>
</organism>